<evidence type="ECO:0000313" key="1">
    <source>
        <dbReference type="EMBL" id="MBD2183471.1"/>
    </source>
</evidence>
<proteinExistence type="predicted"/>
<dbReference type="AlphaFoldDB" id="A0A926ZJX9"/>
<sequence length="50" mass="5644">MAIALRIPEIVRSLPLLSAIITRGSCLYQTLDSKDFFPDARRPSYTIFAD</sequence>
<reference evidence="1" key="2">
    <citation type="submission" date="2020-08" db="EMBL/GenBank/DDBJ databases">
        <authorList>
            <person name="Chen M."/>
            <person name="Teng W."/>
            <person name="Zhao L."/>
            <person name="Hu C."/>
            <person name="Zhou Y."/>
            <person name="Han B."/>
            <person name="Song L."/>
            <person name="Shu W."/>
        </authorList>
    </citation>
    <scope>NUCLEOTIDE SEQUENCE</scope>
    <source>
        <strain evidence="1">FACHB-1375</strain>
    </source>
</reference>
<name>A0A926ZJX9_9CYAN</name>
<organism evidence="1 2">
    <name type="scientific">Aerosakkonema funiforme FACHB-1375</name>
    <dbReference type="NCBI Taxonomy" id="2949571"/>
    <lineage>
        <taxon>Bacteria</taxon>
        <taxon>Bacillati</taxon>
        <taxon>Cyanobacteriota</taxon>
        <taxon>Cyanophyceae</taxon>
        <taxon>Oscillatoriophycideae</taxon>
        <taxon>Aerosakkonematales</taxon>
        <taxon>Aerosakkonemataceae</taxon>
        <taxon>Aerosakkonema</taxon>
    </lineage>
</organism>
<dbReference type="EMBL" id="JACJPW010000056">
    <property type="protein sequence ID" value="MBD2183471.1"/>
    <property type="molecule type" value="Genomic_DNA"/>
</dbReference>
<keyword evidence="2" id="KW-1185">Reference proteome</keyword>
<dbReference type="Proteomes" id="UP000641646">
    <property type="component" value="Unassembled WGS sequence"/>
</dbReference>
<dbReference type="RefSeq" id="WP_190467858.1">
    <property type="nucleotide sequence ID" value="NZ_JACJPW010000056.1"/>
</dbReference>
<protein>
    <submittedName>
        <fullName evidence="1">Uncharacterized protein</fullName>
    </submittedName>
</protein>
<comment type="caution">
    <text evidence="1">The sequence shown here is derived from an EMBL/GenBank/DDBJ whole genome shotgun (WGS) entry which is preliminary data.</text>
</comment>
<reference evidence="1" key="1">
    <citation type="journal article" date="2015" name="ISME J.">
        <title>Draft Genome Sequence of Streptomyces incarnatus NRRL8089, which Produces the Nucleoside Antibiotic Sinefungin.</title>
        <authorList>
            <person name="Oshima K."/>
            <person name="Hattori M."/>
            <person name="Shimizu H."/>
            <person name="Fukuda K."/>
            <person name="Nemoto M."/>
            <person name="Inagaki K."/>
            <person name="Tamura T."/>
        </authorList>
    </citation>
    <scope>NUCLEOTIDE SEQUENCE</scope>
    <source>
        <strain evidence="1">FACHB-1375</strain>
    </source>
</reference>
<accession>A0A926ZJX9</accession>
<evidence type="ECO:0000313" key="2">
    <source>
        <dbReference type="Proteomes" id="UP000641646"/>
    </source>
</evidence>
<gene>
    <name evidence="1" type="ORF">H6G03_20815</name>
</gene>